<keyword evidence="3" id="KW-1185">Reference proteome</keyword>
<organism evidence="2 3">
    <name type="scientific">Caldicellulosiruptor naganoensis</name>
    <dbReference type="NCBI Taxonomy" id="29324"/>
    <lineage>
        <taxon>Bacteria</taxon>
        <taxon>Bacillati</taxon>
        <taxon>Bacillota</taxon>
        <taxon>Bacillota incertae sedis</taxon>
        <taxon>Caldicellulosiruptorales</taxon>
        <taxon>Caldicellulosiruptoraceae</taxon>
        <taxon>Caldicellulosiruptor</taxon>
    </lineage>
</organism>
<sequence length="75" mass="8861">MPAEFPIEALKAQTVACRTYAMRKVVKKFDHPGYEKQKVYLCDDFTHCQAYIDKSQMKRKWGKTLQNTTRNFTLL</sequence>
<dbReference type="Pfam" id="PF08486">
    <property type="entry name" value="SpoIID"/>
    <property type="match status" value="1"/>
</dbReference>
<feature type="domain" description="Sporulation stage II protein D amidase enhancer LytB N-terminal" evidence="1">
    <location>
        <begin position="1"/>
        <end position="65"/>
    </location>
</feature>
<evidence type="ECO:0000259" key="1">
    <source>
        <dbReference type="Pfam" id="PF08486"/>
    </source>
</evidence>
<dbReference type="InterPro" id="IPR013693">
    <property type="entry name" value="SpoIID/LytB_N"/>
</dbReference>
<protein>
    <recommendedName>
        <fullName evidence="1">Sporulation stage II protein D amidase enhancer LytB N-terminal domain-containing protein</fullName>
    </recommendedName>
</protein>
<reference evidence="2" key="1">
    <citation type="submission" date="2022-12" db="EMBL/GenBank/DDBJ databases">
        <authorList>
            <person name="Bing R.G."/>
            <person name="Willard D.J."/>
            <person name="Manesh M.J.H."/>
            <person name="Laemthong T."/>
            <person name="Crosby J.R."/>
            <person name="Kelly R.M."/>
        </authorList>
    </citation>
    <scope>NUCLEOTIDE SEQUENCE</scope>
    <source>
        <strain evidence="2">DSM 8991</strain>
    </source>
</reference>
<accession>A0ABY7BLK4</accession>
<dbReference type="EMBL" id="CP113864">
    <property type="protein sequence ID" value="WAM32640.1"/>
    <property type="molecule type" value="Genomic_DNA"/>
</dbReference>
<gene>
    <name evidence="2" type="ORF">OTJ99_000065</name>
</gene>
<dbReference type="Proteomes" id="UP001164745">
    <property type="component" value="Chromosome"/>
</dbReference>
<evidence type="ECO:0000313" key="2">
    <source>
        <dbReference type="EMBL" id="WAM32640.1"/>
    </source>
</evidence>
<evidence type="ECO:0000313" key="3">
    <source>
        <dbReference type="Proteomes" id="UP001164745"/>
    </source>
</evidence>
<proteinExistence type="predicted"/>
<name>A0ABY7BLK4_9FIRM</name>
<dbReference type="RefSeq" id="WP_235375005.1">
    <property type="nucleotide sequence ID" value="NZ_CP113864.1"/>
</dbReference>